<dbReference type="InterPro" id="IPR002539">
    <property type="entry name" value="MaoC-like_dom"/>
</dbReference>
<gene>
    <name evidence="2" type="ORF">BV133_204</name>
</gene>
<dbReference type="InterPro" id="IPR050965">
    <property type="entry name" value="UPF0336/Enoyl-CoA_hydratase"/>
</dbReference>
<dbReference type="Pfam" id="PF01575">
    <property type="entry name" value="MaoC_dehydratas"/>
    <property type="match status" value="1"/>
</dbReference>
<dbReference type="EMBL" id="AP014854">
    <property type="protein sequence ID" value="BAR97797.1"/>
    <property type="molecule type" value="Genomic_DNA"/>
</dbReference>
<protein>
    <submittedName>
        <fullName evidence="2">Acyl dehydratase</fullName>
    </submittedName>
</protein>
<dbReference type="SUPFAM" id="SSF54637">
    <property type="entry name" value="Thioesterase/thiol ester dehydrase-isomerase"/>
    <property type="match status" value="1"/>
</dbReference>
<organism evidence="2">
    <name type="scientific">Blastochloris viridis</name>
    <name type="common">Rhodopseudomonas viridis</name>
    <dbReference type="NCBI Taxonomy" id="1079"/>
    <lineage>
        <taxon>Bacteria</taxon>
        <taxon>Pseudomonadati</taxon>
        <taxon>Pseudomonadota</taxon>
        <taxon>Alphaproteobacteria</taxon>
        <taxon>Hyphomicrobiales</taxon>
        <taxon>Blastochloridaceae</taxon>
        <taxon>Blastochloris</taxon>
    </lineage>
</organism>
<dbReference type="Gene3D" id="3.10.129.10">
    <property type="entry name" value="Hotdog Thioesterase"/>
    <property type="match status" value="1"/>
</dbReference>
<reference evidence="2" key="1">
    <citation type="journal article" date="2015" name="Genome Announc.">
        <title>Complete Genome Sequence of the Bacteriochlorophyll b-Producing Photosynthetic Bacterium Blastochloris viridis.</title>
        <authorList>
            <person name="Tsukatani Y."/>
            <person name="Hirose Y."/>
            <person name="Harada J."/>
            <person name="Misawa N."/>
            <person name="Mori K."/>
            <person name="Inoue K."/>
            <person name="Tamiaki H."/>
        </authorList>
    </citation>
    <scope>NUCLEOTIDE SEQUENCE [LARGE SCALE GENOMIC DNA]</scope>
    <source>
        <strain evidence="2">DSM 133</strain>
    </source>
</reference>
<dbReference type="CDD" id="cd03441">
    <property type="entry name" value="R_hydratase_like"/>
    <property type="match status" value="1"/>
</dbReference>
<dbReference type="AlphaFoldDB" id="A0A182DUY8"/>
<dbReference type="GO" id="GO:0006633">
    <property type="term" value="P:fatty acid biosynthetic process"/>
    <property type="evidence" value="ECO:0007669"/>
    <property type="project" value="TreeGrafter"/>
</dbReference>
<proteinExistence type="predicted"/>
<sequence length="150" mass="16452">MTASGERSLPEWPDIGDRFEKEFCFSADEISDFATRLGDNNPLHHDTEYAAASRFRGLIACGPHTSALFIALLASWFSPDWELVGLEFQVRFDQPIRVDTTVRMVWTVASVEANAAGTRAKLAVTGEAVDPNGRPLLTGSATLVLWPKEG</sequence>
<dbReference type="RefSeq" id="WP_055036774.1">
    <property type="nucleotide sequence ID" value="NZ_AP014854.2"/>
</dbReference>
<dbReference type="PANTHER" id="PTHR43437:SF3">
    <property type="entry name" value="HYDROXYACYL-THIOESTER DEHYDRATASE TYPE 2, MITOCHONDRIAL"/>
    <property type="match status" value="1"/>
</dbReference>
<name>A0A182DUY8_BLAVI</name>
<dbReference type="InterPro" id="IPR029069">
    <property type="entry name" value="HotDog_dom_sf"/>
</dbReference>
<evidence type="ECO:0000259" key="1">
    <source>
        <dbReference type="Pfam" id="PF01575"/>
    </source>
</evidence>
<dbReference type="PANTHER" id="PTHR43437">
    <property type="entry name" value="HYDROXYACYL-THIOESTER DEHYDRATASE TYPE 2, MITOCHONDRIAL-RELATED"/>
    <property type="match status" value="1"/>
</dbReference>
<evidence type="ECO:0000313" key="2">
    <source>
        <dbReference type="EMBL" id="BAR97797.1"/>
    </source>
</evidence>
<accession>A0A182DUY8</accession>
<dbReference type="OrthoDB" id="4235906at2"/>
<dbReference type="GO" id="GO:0019171">
    <property type="term" value="F:(3R)-hydroxyacyl-[acyl-carrier-protein] dehydratase activity"/>
    <property type="evidence" value="ECO:0007669"/>
    <property type="project" value="TreeGrafter"/>
</dbReference>
<feature type="domain" description="MaoC-like" evidence="1">
    <location>
        <begin position="19"/>
        <end position="112"/>
    </location>
</feature>